<feature type="compositionally biased region" description="Polar residues" evidence="11">
    <location>
        <begin position="673"/>
        <end position="684"/>
    </location>
</feature>
<keyword evidence="3" id="KW-0540">Nuclease</keyword>
<dbReference type="FunFam" id="3.40.50.11980:FF:000001">
    <property type="entry name" value="ZC3H12A isoform 1"/>
    <property type="match status" value="1"/>
</dbReference>
<dbReference type="GO" id="GO:0004521">
    <property type="term" value="F:RNA endonuclease activity"/>
    <property type="evidence" value="ECO:0007669"/>
    <property type="project" value="TreeGrafter"/>
</dbReference>
<dbReference type="PANTHER" id="PTHR12876:SF36">
    <property type="entry name" value="RIBONUCLEASE ZC3H12C-RELATED"/>
    <property type="match status" value="1"/>
</dbReference>
<keyword evidence="5" id="KW-0255">Endonuclease</keyword>
<dbReference type="KEGG" id="pcw:110214992"/>
<proteinExistence type="inferred from homology"/>
<dbReference type="InterPro" id="IPR051101">
    <property type="entry name" value="ZC3H12/N4BP1_RNase_Reg"/>
</dbReference>
<keyword evidence="6 10" id="KW-0863">Zinc-finger</keyword>
<evidence type="ECO:0000256" key="7">
    <source>
        <dbReference type="ARBA" id="ARBA00022801"/>
    </source>
</evidence>
<feature type="region of interest" description="Disordered" evidence="11">
    <location>
        <begin position="961"/>
        <end position="987"/>
    </location>
</feature>
<dbReference type="PANTHER" id="PTHR12876">
    <property type="entry name" value="N4BP1-RELATED"/>
    <property type="match status" value="1"/>
</dbReference>
<organism evidence="13 14">
    <name type="scientific">Phascolarctos cinereus</name>
    <name type="common">Koala</name>
    <dbReference type="NCBI Taxonomy" id="38626"/>
    <lineage>
        <taxon>Eukaryota</taxon>
        <taxon>Metazoa</taxon>
        <taxon>Chordata</taxon>
        <taxon>Craniata</taxon>
        <taxon>Vertebrata</taxon>
        <taxon>Euteleostomi</taxon>
        <taxon>Mammalia</taxon>
        <taxon>Metatheria</taxon>
        <taxon>Diprotodontia</taxon>
        <taxon>Phascolarctidae</taxon>
        <taxon>Phascolarctos</taxon>
    </lineage>
</organism>
<protein>
    <submittedName>
        <fullName evidence="14">Probable ribonuclease ZC3H12C</fullName>
    </submittedName>
</protein>
<comment type="cofactor">
    <cofactor evidence="1">
        <name>Mg(2+)</name>
        <dbReference type="ChEBI" id="CHEBI:18420"/>
    </cofactor>
</comment>
<dbReference type="InParanoid" id="A0A6P5L4V3"/>
<dbReference type="GeneID" id="110214992"/>
<evidence type="ECO:0000256" key="5">
    <source>
        <dbReference type="ARBA" id="ARBA00022759"/>
    </source>
</evidence>
<dbReference type="Pfam" id="PF18039">
    <property type="entry name" value="UBA_6"/>
    <property type="match status" value="1"/>
</dbReference>
<feature type="domain" description="C3H1-type" evidence="12">
    <location>
        <begin position="617"/>
        <end position="642"/>
    </location>
</feature>
<name>A0A6P5L4V3_PHACI</name>
<feature type="region of interest" description="Disordered" evidence="11">
    <location>
        <begin position="923"/>
        <end position="943"/>
    </location>
</feature>
<feature type="compositionally biased region" description="Low complexity" evidence="11">
    <location>
        <begin position="724"/>
        <end position="735"/>
    </location>
</feature>
<dbReference type="InterPro" id="IPR040757">
    <property type="entry name" value="Regnase_1/ZC3H12_C"/>
</dbReference>
<feature type="compositionally biased region" description="Basic and acidic residues" evidence="11">
    <location>
        <begin position="274"/>
        <end position="286"/>
    </location>
</feature>
<dbReference type="FunCoup" id="A0A6P5L4V3">
    <property type="interactions" value="136"/>
</dbReference>
<dbReference type="PROSITE" id="PS50103">
    <property type="entry name" value="ZF_C3H1"/>
    <property type="match status" value="1"/>
</dbReference>
<reference evidence="14" key="1">
    <citation type="submission" date="2025-08" db="UniProtKB">
        <authorList>
            <consortium name="RefSeq"/>
        </authorList>
    </citation>
    <scope>IDENTIFICATION</scope>
    <source>
        <tissue evidence="14">Spleen</tissue>
    </source>
</reference>
<dbReference type="RefSeq" id="XP_020851809.1">
    <property type="nucleotide sequence ID" value="XM_020996150.1"/>
</dbReference>
<dbReference type="GO" id="GO:0008270">
    <property type="term" value="F:zinc ion binding"/>
    <property type="evidence" value="ECO:0007669"/>
    <property type="project" value="UniProtKB-KW"/>
</dbReference>
<keyword evidence="8 10" id="KW-0862">Zinc</keyword>
<comment type="similarity">
    <text evidence="2">Belongs to the ZC3H12 family.</text>
</comment>
<dbReference type="Pfam" id="PF11977">
    <property type="entry name" value="RNase_Zc3h12a"/>
    <property type="match status" value="1"/>
</dbReference>
<evidence type="ECO:0000256" key="1">
    <source>
        <dbReference type="ARBA" id="ARBA00001946"/>
    </source>
</evidence>
<evidence type="ECO:0000256" key="10">
    <source>
        <dbReference type="PROSITE-ProRule" id="PRU00723"/>
    </source>
</evidence>
<dbReference type="GO" id="GO:0016787">
    <property type="term" value="F:hydrolase activity"/>
    <property type="evidence" value="ECO:0007669"/>
    <property type="project" value="UniProtKB-KW"/>
</dbReference>
<evidence type="ECO:0000259" key="12">
    <source>
        <dbReference type="PROSITE" id="PS50103"/>
    </source>
</evidence>
<feature type="compositionally biased region" description="Basic and acidic residues" evidence="11">
    <location>
        <begin position="710"/>
        <end position="722"/>
    </location>
</feature>
<dbReference type="GO" id="GO:0005634">
    <property type="term" value="C:nucleus"/>
    <property type="evidence" value="ECO:0007669"/>
    <property type="project" value="TreeGrafter"/>
</dbReference>
<gene>
    <name evidence="14" type="primary">ZC3H12C</name>
</gene>
<dbReference type="Pfam" id="PF18561">
    <property type="entry name" value="Regnase_1_C"/>
    <property type="match status" value="1"/>
</dbReference>
<keyword evidence="4 10" id="KW-0479">Metal-binding</keyword>
<feature type="compositionally biased region" description="Gly residues" evidence="11">
    <location>
        <begin position="163"/>
        <end position="174"/>
    </location>
</feature>
<dbReference type="InterPro" id="IPR040546">
    <property type="entry name" value="Rege-1_UBA-like"/>
</dbReference>
<feature type="region of interest" description="Disordered" evidence="11">
    <location>
        <begin position="274"/>
        <end position="307"/>
    </location>
</feature>
<evidence type="ECO:0000313" key="13">
    <source>
        <dbReference type="Proteomes" id="UP000515140"/>
    </source>
</evidence>
<feature type="compositionally biased region" description="Low complexity" evidence="11">
    <location>
        <begin position="190"/>
        <end position="205"/>
    </location>
</feature>
<keyword evidence="7" id="KW-0378">Hydrolase</keyword>
<dbReference type="Proteomes" id="UP000515140">
    <property type="component" value="Unplaced"/>
</dbReference>
<evidence type="ECO:0000313" key="14">
    <source>
        <dbReference type="RefSeq" id="XP_020851809.1"/>
    </source>
</evidence>
<feature type="zinc finger region" description="C3H1-type" evidence="10">
    <location>
        <begin position="617"/>
        <end position="642"/>
    </location>
</feature>
<dbReference type="InterPro" id="IPR000571">
    <property type="entry name" value="Znf_CCCH"/>
</dbReference>
<evidence type="ECO:0000256" key="3">
    <source>
        <dbReference type="ARBA" id="ARBA00022722"/>
    </source>
</evidence>
<evidence type="ECO:0000256" key="9">
    <source>
        <dbReference type="ARBA" id="ARBA00022842"/>
    </source>
</evidence>
<dbReference type="InterPro" id="IPR021869">
    <property type="entry name" value="RNase_Zc3h12_NYN"/>
</dbReference>
<accession>A0A6P5L4V3</accession>
<dbReference type="Gene3D" id="3.40.50.11980">
    <property type="match status" value="1"/>
</dbReference>
<evidence type="ECO:0000256" key="6">
    <source>
        <dbReference type="ARBA" id="ARBA00022771"/>
    </source>
</evidence>
<feature type="compositionally biased region" description="Basic residues" evidence="11">
    <location>
        <begin position="100"/>
        <end position="114"/>
    </location>
</feature>
<dbReference type="GO" id="GO:0036464">
    <property type="term" value="C:cytoplasmic ribonucleoprotein granule"/>
    <property type="evidence" value="ECO:0007669"/>
    <property type="project" value="TreeGrafter"/>
</dbReference>
<evidence type="ECO:0000256" key="4">
    <source>
        <dbReference type="ARBA" id="ARBA00022723"/>
    </source>
</evidence>
<feature type="compositionally biased region" description="Basic and acidic residues" evidence="11">
    <location>
        <begin position="115"/>
        <end position="127"/>
    </location>
</feature>
<keyword evidence="9" id="KW-0460">Magnesium</keyword>
<evidence type="ECO:0000256" key="2">
    <source>
        <dbReference type="ARBA" id="ARBA00010922"/>
    </source>
</evidence>
<feature type="region of interest" description="Disordered" evidence="11">
    <location>
        <begin position="31"/>
        <end position="54"/>
    </location>
</feature>
<dbReference type="CTD" id="85463"/>
<dbReference type="CDD" id="cd18729">
    <property type="entry name" value="PIN_Zc3h12-like"/>
    <property type="match status" value="1"/>
</dbReference>
<evidence type="ECO:0000256" key="11">
    <source>
        <dbReference type="SAM" id="MobiDB-lite"/>
    </source>
</evidence>
<sequence>MAHSIGPELYLYSPRIPDHRCFMPRTLERTERAQRRGRGAGARSPTFGQHPGRAEQVKAAPPLLLSTPPRFSPLAQGFLFQFLVISSSRCWFANSPALRTRKGEKGKRRKQRRPLLREEREKERGGGGRESSGAETSALLRAPRSRGPERGAGGTPGTLLGAELGGGGGPGGCEGQAPAERSPAQRRGGRAAAEAGRGQSGRAGRVVGLQEYRAGYLQEHRKNSKVESSTCSSFMGLKDHLGHDLGHLYVESTDTHISAIVPWSMVEKPTMDKVNSRKEDAEKVVSEDIGSSSCDSEENTNSDNDSEQLGSIAVEPCLLTKTHRQLRRSPCLEPHIFKCNEILQDLKTEETQITPKEVKKPPDVVKEYQAKLEFALKLGYSEEQVQLVLNKLGTDALINDILGELVKLGNKSETDPTVSTINSSIIRETSSLESQRSDSPLQEIMTDDGENLRPVVIDGSNVAMSHGNKEVFSCRGIKLAVDWFLERGHKDITVFVPAWRKEQSRPDALITDQEILRKLEKEKILVFTPSRRVQGRRVVCYDDRFIVKLAFESDGIIVSNDNYRDLANEKPEWKKFIDERLLMYSFVNDKFMPPDDPLGRHGPSLDNFLRKKPIVPEHKKQPCPYGKKCTYGHKCKYYHPERGSQPQRSVADELRAMSRNTAAKTANEGGLVKSNSVPCSTKTDSTSDVKRAAPKRQSDPSIRTQVYQDLEEKLPTKNKLETRSVPSLVSIPSSSAAKPQSTTPLSNGLPSGVHFSPQDQRPQGQYPPMMMATKNHGTPMPYEQYPKCDSPVDIGYYSMLNAYSNLSVSGPRSPERRFSLDTDYRISSVASDCSSEGSMSCGSSDSYVGYNDRSYVSSPDPQLEESLKCQHMHPHSRLNSQPFLQTFHDPLTRVQSYSHEEPKHHHKPPVPYMAVHLQHPAVGARSSCPGDYPSPQNSAHSKTLHLGRSLVSTRIDSISDSRLYDSSPSRQRKPYSRQEGPGTWERQNYGIDAYGYRQTYSLPDNATQPCYEPFTFQSLPEQQDQTWRAPFCGLPQDAPRYQDSREKVYVNLCNIFPSDLVRVVMKRNPHMTDAQQLAAAILVEKSQLGY</sequence>
<keyword evidence="13" id="KW-1185">Reference proteome</keyword>
<dbReference type="GO" id="GO:0003729">
    <property type="term" value="F:mRNA binding"/>
    <property type="evidence" value="ECO:0007669"/>
    <property type="project" value="TreeGrafter"/>
</dbReference>
<evidence type="ECO:0000256" key="8">
    <source>
        <dbReference type="ARBA" id="ARBA00022833"/>
    </source>
</evidence>
<feature type="compositionally biased region" description="Polar residues" evidence="11">
    <location>
        <begin position="736"/>
        <end position="749"/>
    </location>
</feature>
<feature type="compositionally biased region" description="Acidic residues" evidence="11">
    <location>
        <begin position="295"/>
        <end position="306"/>
    </location>
</feature>
<feature type="region of interest" description="Disordered" evidence="11">
    <location>
        <begin position="663"/>
        <end position="767"/>
    </location>
</feature>
<dbReference type="AlphaFoldDB" id="A0A6P5L4V3"/>
<feature type="region of interest" description="Disordered" evidence="11">
    <location>
        <begin position="100"/>
        <end position="206"/>
    </location>
</feature>